<dbReference type="Proteomes" id="UP000034539">
    <property type="component" value="Unassembled WGS sequence"/>
</dbReference>
<evidence type="ECO:0000313" key="2">
    <source>
        <dbReference type="Proteomes" id="UP000034539"/>
    </source>
</evidence>
<gene>
    <name evidence="1" type="ORF">UT63_C0017G0017</name>
</gene>
<name>A0A0G0Q7W5_9BACT</name>
<comment type="caution">
    <text evidence="1">The sequence shown here is derived from an EMBL/GenBank/DDBJ whole genome shotgun (WGS) entry which is preliminary data.</text>
</comment>
<organism evidence="1 2">
    <name type="scientific">Candidatus Gottesmanbacteria bacterium GW2011_GWC2_39_8</name>
    <dbReference type="NCBI Taxonomy" id="1618450"/>
    <lineage>
        <taxon>Bacteria</taxon>
        <taxon>Candidatus Gottesmaniibacteriota</taxon>
    </lineage>
</organism>
<evidence type="ECO:0000313" key="1">
    <source>
        <dbReference type="EMBL" id="KKR33426.1"/>
    </source>
</evidence>
<dbReference type="EMBL" id="LBXN01000017">
    <property type="protein sequence ID" value="KKR33426.1"/>
    <property type="molecule type" value="Genomic_DNA"/>
</dbReference>
<reference evidence="1 2" key="1">
    <citation type="journal article" date="2015" name="Nature">
        <title>rRNA introns, odd ribosomes, and small enigmatic genomes across a large radiation of phyla.</title>
        <authorList>
            <person name="Brown C.T."/>
            <person name="Hug L.A."/>
            <person name="Thomas B.C."/>
            <person name="Sharon I."/>
            <person name="Castelle C.J."/>
            <person name="Singh A."/>
            <person name="Wilkins M.J."/>
            <person name="Williams K.H."/>
            <person name="Banfield J.F."/>
        </authorList>
    </citation>
    <scope>NUCLEOTIDE SEQUENCE [LARGE SCALE GENOMIC DNA]</scope>
</reference>
<protein>
    <submittedName>
        <fullName evidence="1">Uncharacterized protein</fullName>
    </submittedName>
</protein>
<accession>A0A0G0Q7W5</accession>
<dbReference type="AlphaFoldDB" id="A0A0G0Q7W5"/>
<sequence>METCQRGLKLRVSRTSVDRKVVAGIAKIKEGLRRRNENKRKRPVEVFTRTR</sequence>
<proteinExistence type="predicted"/>